<keyword evidence="1" id="KW-1133">Transmembrane helix</keyword>
<evidence type="ECO:0000313" key="4">
    <source>
        <dbReference type="Proteomes" id="UP001363151"/>
    </source>
</evidence>
<organism evidence="3 4">
    <name type="scientific">Aureococcus anophagefferens</name>
    <name type="common">Harmful bloom alga</name>
    <dbReference type="NCBI Taxonomy" id="44056"/>
    <lineage>
        <taxon>Eukaryota</taxon>
        <taxon>Sar</taxon>
        <taxon>Stramenopiles</taxon>
        <taxon>Ochrophyta</taxon>
        <taxon>Pelagophyceae</taxon>
        <taxon>Pelagomonadales</taxon>
        <taxon>Pelagomonadaceae</taxon>
        <taxon>Aureococcus</taxon>
    </lineage>
</organism>
<gene>
    <name evidence="3" type="ORF">SO694_00168019</name>
</gene>
<evidence type="ECO:0000313" key="3">
    <source>
        <dbReference type="EMBL" id="KAK7248476.1"/>
    </source>
</evidence>
<keyword evidence="1" id="KW-0812">Transmembrane</keyword>
<evidence type="ECO:0000259" key="2">
    <source>
        <dbReference type="Pfam" id="PF13640"/>
    </source>
</evidence>
<protein>
    <recommendedName>
        <fullName evidence="2">Prolyl 4-hydroxylase alpha subunit Fe(2+) 2OG dioxygenase domain-containing protein</fullName>
    </recommendedName>
</protein>
<keyword evidence="1" id="KW-0472">Membrane</keyword>
<comment type="caution">
    <text evidence="3">The sequence shown here is derived from an EMBL/GenBank/DDBJ whole genome shotgun (WGS) entry which is preliminary data.</text>
</comment>
<evidence type="ECO:0000256" key="1">
    <source>
        <dbReference type="SAM" id="Phobius"/>
    </source>
</evidence>
<feature type="domain" description="Prolyl 4-hydroxylase alpha subunit Fe(2+) 2OG dioxygenase" evidence="2">
    <location>
        <begin position="202"/>
        <end position="274"/>
    </location>
</feature>
<sequence>MKGHARGARLRHPHQRRTHLILVALACVIVVLSAWLIVVLTLYSALGDAAFRRHPALLPAHPFASYFATTASLAVARAKAIAANPKDSHALDVASVPHDVGGRTAVVVDGAIPESERKRIADTYIKLTGRAATDGWHREKASDASLEHNAMAKNMPFDECDGAPLDAIRALLPHFYDQCSPARPSWVTRCTIYAQSFADVDEAHEDRSHDGDAFSVTAIWYPHERWHPHWGGETVFLSSSAGGADAELVLPVLPKPGRLLLFDSEISHMAQPPTVIAEPFAPPMTSKLQLASTRTTGNRFSFVFRTLCGRRSSRQLVADHDRDDDGKLSHGEAVKLFSSLDMGAPEMAYRKLAAALAAPGRARPPRVLAEPADLDAFFGVADEPGSARA</sequence>
<dbReference type="Pfam" id="PF13640">
    <property type="entry name" value="2OG-FeII_Oxy_3"/>
    <property type="match status" value="1"/>
</dbReference>
<proteinExistence type="predicted"/>
<feature type="transmembrane region" description="Helical" evidence="1">
    <location>
        <begin position="20"/>
        <end position="46"/>
    </location>
</feature>
<dbReference type="EMBL" id="JBBJCI010000096">
    <property type="protein sequence ID" value="KAK7248476.1"/>
    <property type="molecule type" value="Genomic_DNA"/>
</dbReference>
<reference evidence="3 4" key="1">
    <citation type="submission" date="2024-03" db="EMBL/GenBank/DDBJ databases">
        <title>Aureococcus anophagefferens CCMP1851 and Kratosvirus quantuckense: Draft genome of a second virus-susceptible host strain in the model system.</title>
        <authorList>
            <person name="Chase E."/>
            <person name="Truchon A.R."/>
            <person name="Schepens W."/>
            <person name="Wilhelm S.W."/>
        </authorList>
    </citation>
    <scope>NUCLEOTIDE SEQUENCE [LARGE SCALE GENOMIC DNA]</scope>
    <source>
        <strain evidence="3 4">CCMP1851</strain>
    </source>
</reference>
<keyword evidence="4" id="KW-1185">Reference proteome</keyword>
<dbReference type="Proteomes" id="UP001363151">
    <property type="component" value="Unassembled WGS sequence"/>
</dbReference>
<accession>A0ABR1G5L5</accession>
<dbReference type="InterPro" id="IPR044862">
    <property type="entry name" value="Pro_4_hyd_alph_FE2OG_OXY"/>
</dbReference>
<dbReference type="Gene3D" id="2.60.120.620">
    <property type="entry name" value="q2cbj1_9rhob like domain"/>
    <property type="match status" value="1"/>
</dbReference>
<name>A0ABR1G5L5_AURAN</name>